<protein>
    <submittedName>
        <fullName evidence="2">Conserved protein</fullName>
    </submittedName>
</protein>
<proteinExistence type="predicted"/>
<dbReference type="Proteomes" id="UP000095286">
    <property type="component" value="Unplaced"/>
</dbReference>
<sequence length="392" mass="42464">MFAKLDEFDSLTPLILSPASGVGSVVTFESSQASAPLARLSPTLMIDETSQTATSTSLLYKIKSPRSFNKLFGIASPVSRKSSSSNSNSKKEEFIEPEKVLQAMQAQFASQSSDSPPPPRRTSCGQTLIAPLTNFNKPVMARSQASNALTPDSRVTTFEYTTSKSCATIPEDDETEESLFCDDLISIDRTIISTLQAQNNTRYHGNYSNLSLYGTIPKHVENPTPPPSYVPAPPGTKTNDNSEASGNVYLNYKSRLNLAKLKSDSPTKKSGISNLSSPQSSIGSNSPVDTCSSESESSFIATKNEISLQHDGEEDQNEGGTGEDKYLLHRIDEVSERGESLMSASKTMDSIATISSYGGPCTNLINHYLEDQGMARSVSAQFELMNLQRKQS</sequence>
<name>A0AC35TUQ0_9BILA</name>
<reference evidence="2" key="1">
    <citation type="submission" date="2016-11" db="UniProtKB">
        <authorList>
            <consortium name="WormBaseParasite"/>
        </authorList>
    </citation>
    <scope>IDENTIFICATION</scope>
    <source>
        <strain evidence="2">KR3021</strain>
    </source>
</reference>
<evidence type="ECO:0000313" key="2">
    <source>
        <dbReference type="WBParaSite" id="RSKR_0000451500.1"/>
    </source>
</evidence>
<organism evidence="1 2">
    <name type="scientific">Rhabditophanes sp. KR3021</name>
    <dbReference type="NCBI Taxonomy" id="114890"/>
    <lineage>
        <taxon>Eukaryota</taxon>
        <taxon>Metazoa</taxon>
        <taxon>Ecdysozoa</taxon>
        <taxon>Nematoda</taxon>
        <taxon>Chromadorea</taxon>
        <taxon>Rhabditida</taxon>
        <taxon>Tylenchina</taxon>
        <taxon>Panagrolaimomorpha</taxon>
        <taxon>Strongyloidoidea</taxon>
        <taxon>Alloionematidae</taxon>
        <taxon>Rhabditophanes</taxon>
    </lineage>
</organism>
<evidence type="ECO:0000313" key="1">
    <source>
        <dbReference type="Proteomes" id="UP000095286"/>
    </source>
</evidence>
<dbReference type="WBParaSite" id="RSKR_0000451500.1">
    <property type="protein sequence ID" value="RSKR_0000451500.1"/>
    <property type="gene ID" value="RSKR_0000451500"/>
</dbReference>
<accession>A0AC35TUQ0</accession>